<name>A0AAD3DFR9_9CHLO</name>
<dbReference type="Proteomes" id="UP001054857">
    <property type="component" value="Unassembled WGS sequence"/>
</dbReference>
<dbReference type="InterPro" id="IPR042491">
    <property type="entry name" value="Vps35_C"/>
</dbReference>
<dbReference type="Gene3D" id="1.25.40.660">
    <property type="entry name" value="Vacuolar protein sorting-associated protein 35, helical subcomplex Vps35-C"/>
    <property type="match status" value="1"/>
</dbReference>
<keyword evidence="2" id="KW-1185">Reference proteome</keyword>
<feature type="non-terminal residue" evidence="1">
    <location>
        <position position="1"/>
    </location>
</feature>
<proteinExistence type="predicted"/>
<comment type="caution">
    <text evidence="1">The sequence shown here is derived from an EMBL/GenBank/DDBJ whole genome shotgun (WGS) entry which is preliminary data.</text>
</comment>
<organism evidence="1 2">
    <name type="scientific">Astrephomene gubernaculifera</name>
    <dbReference type="NCBI Taxonomy" id="47775"/>
    <lineage>
        <taxon>Eukaryota</taxon>
        <taxon>Viridiplantae</taxon>
        <taxon>Chlorophyta</taxon>
        <taxon>core chlorophytes</taxon>
        <taxon>Chlorophyceae</taxon>
        <taxon>CS clade</taxon>
        <taxon>Chlamydomonadales</taxon>
        <taxon>Astrephomenaceae</taxon>
        <taxon>Astrephomene</taxon>
    </lineage>
</organism>
<dbReference type="AlphaFoldDB" id="A0AAD3DFR9"/>
<evidence type="ECO:0000313" key="2">
    <source>
        <dbReference type="Proteomes" id="UP001054857"/>
    </source>
</evidence>
<evidence type="ECO:0000313" key="1">
    <source>
        <dbReference type="EMBL" id="GFR39848.1"/>
    </source>
</evidence>
<accession>A0AAD3DFR9</accession>
<protein>
    <submittedName>
        <fullName evidence="1">Uncharacterized protein</fullName>
    </submittedName>
</protein>
<dbReference type="EMBL" id="BMAR01000001">
    <property type="protein sequence ID" value="GFR39848.1"/>
    <property type="molecule type" value="Genomic_DNA"/>
</dbReference>
<reference evidence="1 2" key="1">
    <citation type="journal article" date="2021" name="Sci. Rep.">
        <title>Genome sequencing of the multicellular alga Astrephomene provides insights into convergent evolution of germ-soma differentiation.</title>
        <authorList>
            <person name="Yamashita S."/>
            <person name="Yamamoto K."/>
            <person name="Matsuzaki R."/>
            <person name="Suzuki S."/>
            <person name="Yamaguchi H."/>
            <person name="Hirooka S."/>
            <person name="Minakuchi Y."/>
            <person name="Miyagishima S."/>
            <person name="Kawachi M."/>
            <person name="Toyoda A."/>
            <person name="Nozaki H."/>
        </authorList>
    </citation>
    <scope>NUCLEOTIDE SEQUENCE [LARGE SCALE GENOMIC DNA]</scope>
    <source>
        <strain evidence="1 2">NIES-4017</strain>
    </source>
</reference>
<sequence length="144" mass="14806">EEEQKVEGGLYPPVRDGAKVVSVLRRAAKVARQAKAQYGATGRVRNAAYVGAFAEVLDASMRLWDAGVPELGAEQIQALIDAVQSDLAAGVQPDPASLRRWQSSLAHAADMAQQPAGKGRYGTLKLPPAGSAAAAGGAASSPSL</sequence>
<gene>
    <name evidence="1" type="ORF">Agub_g345</name>
</gene>